<accession>A0AAE8N449</accession>
<name>A0AAE8N449_9PEZI</name>
<dbReference type="EMBL" id="ONZQ02000010">
    <property type="protein sequence ID" value="SPO04495.1"/>
    <property type="molecule type" value="Genomic_DNA"/>
</dbReference>
<dbReference type="Proteomes" id="UP001187682">
    <property type="component" value="Unassembled WGS sequence"/>
</dbReference>
<dbReference type="InterPro" id="IPR036987">
    <property type="entry name" value="SRA-YDG_sf"/>
</dbReference>
<evidence type="ECO:0000256" key="1">
    <source>
        <dbReference type="SAM" id="MobiDB-lite"/>
    </source>
</evidence>
<dbReference type="SUPFAM" id="SSF88697">
    <property type="entry name" value="PUA domain-like"/>
    <property type="match status" value="1"/>
</dbReference>
<comment type="caution">
    <text evidence="2">The sequence shown here is derived from an EMBL/GenBank/DDBJ whole genome shotgun (WGS) entry which is preliminary data.</text>
</comment>
<feature type="region of interest" description="Disordered" evidence="1">
    <location>
        <begin position="1"/>
        <end position="102"/>
    </location>
</feature>
<protein>
    <recommendedName>
        <fullName evidence="4">YDG domain-containing protein</fullName>
    </recommendedName>
</protein>
<evidence type="ECO:0000313" key="3">
    <source>
        <dbReference type="Proteomes" id="UP001187682"/>
    </source>
</evidence>
<reference evidence="2" key="1">
    <citation type="submission" date="2018-03" db="EMBL/GenBank/DDBJ databases">
        <authorList>
            <person name="Guldener U."/>
        </authorList>
    </citation>
    <scope>NUCLEOTIDE SEQUENCE</scope>
</reference>
<organism evidence="2 3">
    <name type="scientific">Cephalotrichum gorgonifer</name>
    <dbReference type="NCBI Taxonomy" id="2041049"/>
    <lineage>
        <taxon>Eukaryota</taxon>
        <taxon>Fungi</taxon>
        <taxon>Dikarya</taxon>
        <taxon>Ascomycota</taxon>
        <taxon>Pezizomycotina</taxon>
        <taxon>Sordariomycetes</taxon>
        <taxon>Hypocreomycetidae</taxon>
        <taxon>Microascales</taxon>
        <taxon>Microascaceae</taxon>
        <taxon>Cephalotrichum</taxon>
    </lineage>
</organism>
<evidence type="ECO:0008006" key="4">
    <source>
        <dbReference type="Google" id="ProtNLM"/>
    </source>
</evidence>
<dbReference type="Gene3D" id="2.30.280.10">
    <property type="entry name" value="SRA-YDG"/>
    <property type="match status" value="1"/>
</dbReference>
<feature type="compositionally biased region" description="Low complexity" evidence="1">
    <location>
        <begin position="59"/>
        <end position="87"/>
    </location>
</feature>
<dbReference type="AlphaFoldDB" id="A0AAE8N449"/>
<sequence>MSVANSPAHSPVPSRPVTPALKRGAMCITQSRAGSPAPTRPSTPASKPNVKFAANNSIKSPPSSRPGTPRSKPNAAPAADNPEAPTAPTRPGPRPTPSETGSVNIPLLARICDDIRASVVSHRTTGRWPHITALCGLLSAFLGDEDSPQTRIGLDTIRACRLDRLLDDILDPANRPIESPISREFAELERMARRLQRKWMGRFGEDYSALDDVRCREMTRTGRMRGVRFDTSGRPGWKVVGGDPPSDRGLETGNWFVSMAGAYIQGMTGDSIENLSFGGTKVLPILWGKEEVMGPDHPDLVRYVRDGKYGDMIFSLISHVGRRVHLLRGYKLRSPFAPAAGIRYDGVYTLRSYALKLDPQTETYRMTLTSDRVPGQIPLETLKIVPRPAELDDWRLCDRIEEKEMIRAGRGRKYAAWRREEHCVNVSV</sequence>
<feature type="compositionally biased region" description="Low complexity" evidence="1">
    <location>
        <begin position="33"/>
        <end position="48"/>
    </location>
</feature>
<keyword evidence="3" id="KW-1185">Reference proteome</keyword>
<gene>
    <name evidence="2" type="ORF">DNG_07180</name>
</gene>
<dbReference type="InterPro" id="IPR015947">
    <property type="entry name" value="PUA-like_sf"/>
</dbReference>
<proteinExistence type="predicted"/>
<evidence type="ECO:0000313" key="2">
    <source>
        <dbReference type="EMBL" id="SPO04495.1"/>
    </source>
</evidence>